<protein>
    <submittedName>
        <fullName evidence="1">Uncharacterized protein</fullName>
    </submittedName>
</protein>
<gene>
    <name evidence="1" type="ORF">SWQG_00044</name>
</gene>
<dbReference type="RefSeq" id="YP_007673187.1">
    <property type="nucleotide sequence ID" value="NC_020838.1"/>
</dbReference>
<evidence type="ECO:0000313" key="2">
    <source>
        <dbReference type="Proteomes" id="UP000204049"/>
    </source>
</evidence>
<sequence length="82" mass="9322">MNSAYMFYCHDDETMNFIADDESRIEVAGISADQMFNTIGNAICSEAGILKAIKSLRPHQIERTQEMIDKLQSLLDKHNNND</sequence>
<reference evidence="1 2" key="1">
    <citation type="submission" date="2010-09" db="EMBL/GenBank/DDBJ databases">
        <title>The Genome Sequence of Synechococcus phage S-RIP2 isolate N1_2007.</title>
        <authorList>
            <consortium name="The Broad Institute Genome Sequencing Platform"/>
            <person name="Henn M.R."/>
            <person name="Marston M."/>
            <person name="Levin J."/>
            <person name="Malboeuf C."/>
            <person name="Casali M."/>
            <person name="Russ C."/>
            <person name="Lennon N."/>
            <person name="Chapman S.B."/>
            <person name="Erlich R."/>
            <person name="Young S.K."/>
            <person name="Yandava C."/>
            <person name="Zeng Q."/>
            <person name="Fitzgerald M.F."/>
            <person name="Alvarado L."/>
            <person name="Anderson S."/>
            <person name="Berlin A."/>
            <person name="Chen Z."/>
            <person name="Freedman E."/>
            <person name="Gellesch M."/>
            <person name="Goldberg J."/>
            <person name="Green L."/>
            <person name="Griggs A."/>
            <person name="Gujja S."/>
            <person name="Heilman E.R."/>
            <person name="Heiman D."/>
            <person name="Hollinger A."/>
            <person name="Howarth C."/>
            <person name="Larson L."/>
            <person name="Mehta T."/>
            <person name="Neiman D."/>
            <person name="Pearson M."/>
            <person name="Roberts A."/>
            <person name="Ryan E."/>
            <person name="Saif S."/>
            <person name="Shea T."/>
            <person name="Shenoy N."/>
            <person name="Sisk P."/>
            <person name="Stolte C."/>
            <person name="Sykes S."/>
            <person name="White J."/>
            <person name="Haas B."/>
            <person name="Nusbaum C."/>
            <person name="Birren B."/>
        </authorList>
    </citation>
    <scope>NUCLEOTIDE SEQUENCE [LARGE SCALE GENOMIC DNA]</scope>
</reference>
<dbReference type="KEGG" id="vg:15009699"/>
<dbReference type="GeneID" id="15009699"/>
<organism evidence="1 2">
    <name type="scientific">Synechococcus phage S-RIP2</name>
    <dbReference type="NCBI Taxonomy" id="754040"/>
    <lineage>
        <taxon>Viruses</taxon>
        <taxon>Duplodnaviria</taxon>
        <taxon>Heunggongvirae</taxon>
        <taxon>Uroviricota</taxon>
        <taxon>Caudoviricetes</taxon>
        <taxon>Autographivirales</taxon>
        <taxon>Sednavirus</taxon>
        <taxon>Sednavirus SRIP2</taxon>
    </lineage>
</organism>
<evidence type="ECO:0000313" key="1">
    <source>
        <dbReference type="EMBL" id="AGG91338.1"/>
    </source>
</evidence>
<dbReference type="Proteomes" id="UP000204049">
    <property type="component" value="Segment"/>
</dbReference>
<dbReference type="EMBL" id="HQ317389">
    <property type="protein sequence ID" value="AGG91338.1"/>
    <property type="molecule type" value="Genomic_DNA"/>
</dbReference>
<proteinExistence type="predicted"/>
<keyword evidence="2" id="KW-1185">Reference proteome</keyword>
<name>M4NK24_9CAUD</name>
<accession>M4NK24</accession>